<evidence type="ECO:0000313" key="9">
    <source>
        <dbReference type="EMBL" id="SCB91204.1"/>
    </source>
</evidence>
<name>A0A4Y4G2G1_WEIHE</name>
<dbReference type="PROSITE" id="PS50850">
    <property type="entry name" value="MFS"/>
    <property type="match status" value="1"/>
</dbReference>
<keyword evidence="5 6" id="KW-0472">Membrane</keyword>
<evidence type="ECO:0000259" key="7">
    <source>
        <dbReference type="PROSITE" id="PS50850"/>
    </source>
</evidence>
<keyword evidence="2" id="KW-0813">Transport</keyword>
<evidence type="ECO:0000256" key="6">
    <source>
        <dbReference type="SAM" id="Phobius"/>
    </source>
</evidence>
<dbReference type="CDD" id="cd17489">
    <property type="entry name" value="MFS_YfcJ_like"/>
    <property type="match status" value="1"/>
</dbReference>
<proteinExistence type="predicted"/>
<dbReference type="InterPro" id="IPR020846">
    <property type="entry name" value="MFS_dom"/>
</dbReference>
<feature type="transmembrane region" description="Helical" evidence="6">
    <location>
        <begin position="164"/>
        <end position="187"/>
    </location>
</feature>
<dbReference type="SUPFAM" id="SSF103473">
    <property type="entry name" value="MFS general substrate transporter"/>
    <property type="match status" value="1"/>
</dbReference>
<feature type="transmembrane region" description="Helical" evidence="6">
    <location>
        <begin position="208"/>
        <end position="228"/>
    </location>
</feature>
<dbReference type="Proteomes" id="UP000585749">
    <property type="component" value="Unassembled WGS sequence"/>
</dbReference>
<dbReference type="GO" id="GO:0022857">
    <property type="term" value="F:transmembrane transporter activity"/>
    <property type="evidence" value="ECO:0007669"/>
    <property type="project" value="InterPro"/>
</dbReference>
<evidence type="ECO:0000313" key="11">
    <source>
        <dbReference type="Proteomes" id="UP000585749"/>
    </source>
</evidence>
<dbReference type="PANTHER" id="PTHR23531:SF1">
    <property type="entry name" value="QUINOLENE RESISTANCE PROTEIN NORA"/>
    <property type="match status" value="1"/>
</dbReference>
<dbReference type="InterPro" id="IPR052714">
    <property type="entry name" value="MFS_Exporter"/>
</dbReference>
<dbReference type="EMBL" id="JAAXPM010000005">
    <property type="protein sequence ID" value="NKY66969.1"/>
    <property type="molecule type" value="Genomic_DNA"/>
</dbReference>
<dbReference type="InterPro" id="IPR005829">
    <property type="entry name" value="Sugar_transporter_CS"/>
</dbReference>
<gene>
    <name evidence="9" type="ORF">GA0061075_10645</name>
    <name evidence="8" type="ORF">HF960_04700</name>
</gene>
<feature type="domain" description="Major facilitator superfamily (MFS) profile" evidence="7">
    <location>
        <begin position="11"/>
        <end position="390"/>
    </location>
</feature>
<dbReference type="Gene3D" id="1.20.1250.20">
    <property type="entry name" value="MFS general substrate transporter like domains"/>
    <property type="match status" value="2"/>
</dbReference>
<dbReference type="PROSITE" id="PS00216">
    <property type="entry name" value="SUGAR_TRANSPORT_1"/>
    <property type="match status" value="1"/>
</dbReference>
<dbReference type="OrthoDB" id="9814001at2"/>
<reference evidence="9 10" key="1">
    <citation type="submission" date="2016-08" db="EMBL/GenBank/DDBJ databases">
        <authorList>
            <person name="Varghese N."/>
            <person name="Submissions Spin"/>
        </authorList>
    </citation>
    <scope>NUCLEOTIDE SEQUENCE [LARGE SCALE GENOMIC DNA]</scope>
    <source>
        <strain evidence="9 10">R-53116</strain>
    </source>
</reference>
<feature type="transmembrane region" description="Helical" evidence="6">
    <location>
        <begin position="277"/>
        <end position="295"/>
    </location>
</feature>
<evidence type="ECO:0000256" key="5">
    <source>
        <dbReference type="ARBA" id="ARBA00023136"/>
    </source>
</evidence>
<dbReference type="Proteomes" id="UP000182448">
    <property type="component" value="Unassembled WGS sequence"/>
</dbReference>
<feature type="transmembrane region" description="Helical" evidence="6">
    <location>
        <begin position="111"/>
        <end position="130"/>
    </location>
</feature>
<keyword evidence="10" id="KW-1185">Reference proteome</keyword>
<feature type="transmembrane region" description="Helical" evidence="6">
    <location>
        <begin position="78"/>
        <end position="105"/>
    </location>
</feature>
<evidence type="ECO:0000256" key="1">
    <source>
        <dbReference type="ARBA" id="ARBA00004651"/>
    </source>
</evidence>
<comment type="subcellular location">
    <subcellularLocation>
        <location evidence="1">Cell membrane</location>
        <topology evidence="1">Multi-pass membrane protein</topology>
    </subcellularLocation>
</comment>
<keyword evidence="3 6" id="KW-0812">Transmembrane</keyword>
<protein>
    <submittedName>
        <fullName evidence="8">MFS transporter</fullName>
    </submittedName>
    <submittedName>
        <fullName evidence="9">Predicted arabinose efflux permease, MFS family</fullName>
    </submittedName>
</protein>
<dbReference type="InterPro" id="IPR036259">
    <property type="entry name" value="MFS_trans_sf"/>
</dbReference>
<feature type="transmembrane region" description="Helical" evidence="6">
    <location>
        <begin position="137"/>
        <end position="158"/>
    </location>
</feature>
<evidence type="ECO:0000256" key="3">
    <source>
        <dbReference type="ARBA" id="ARBA00022692"/>
    </source>
</evidence>
<keyword evidence="4 6" id="KW-1133">Transmembrane helix</keyword>
<reference evidence="8 11" key="2">
    <citation type="submission" date="2020-04" db="EMBL/GenBank/DDBJ databases">
        <title>MicrobeNet Type strains.</title>
        <authorList>
            <person name="Nicholson A.C."/>
        </authorList>
    </citation>
    <scope>NUCLEOTIDE SEQUENCE [LARGE SCALE GENOMIC DNA]</scope>
    <source>
        <strain evidence="8 11">CCUG 33494</strain>
    </source>
</reference>
<dbReference type="InterPro" id="IPR011701">
    <property type="entry name" value="MFS"/>
</dbReference>
<dbReference type="EMBL" id="FMAW01000006">
    <property type="protein sequence ID" value="SCB91204.1"/>
    <property type="molecule type" value="Genomic_DNA"/>
</dbReference>
<feature type="transmembrane region" description="Helical" evidence="6">
    <location>
        <begin position="367"/>
        <end position="386"/>
    </location>
</feature>
<sequence>MVNTEKLFNKGFISVTLINFLVYFVYYLLMVIIAVVAQDKLGATLSQAGLASGIYVIGTLIARLYIGKKLEVMGRKQVLRIGIVLYLVTTIMYLYMPSLIVLYVIRLLNGFFYGMVSTATNAIVTAYIPLERRGEGINYYGLSTSLAAAIGPFLGMLLLHTTSINFIVIMASVMLIVTTIGCFTIKVNNMHLTTEQRLSANSWQISTFIDTKVMFIAGIAFLMGLAYSSVLSFLASYVVTINLVSISSLFFVVYALVITITRPIAGRIFDQYGENSVMYPSYIFLAIGLLVLSMTTSSWSLLLSGALIGLGYGTFMSNGQAVALHLEKDISRIGVALSTYFVGLDLGIGVGPYLLGALRRFVDFKQMYTMVAVLPIICAVLYRLFYKGLPKKQHN</sequence>
<feature type="transmembrane region" description="Helical" evidence="6">
    <location>
        <begin position="234"/>
        <end position="257"/>
    </location>
</feature>
<dbReference type="AlphaFoldDB" id="A0A4Y4G2G1"/>
<feature type="transmembrane region" description="Helical" evidence="6">
    <location>
        <begin position="48"/>
        <end position="66"/>
    </location>
</feature>
<dbReference type="Pfam" id="PF07690">
    <property type="entry name" value="MFS_1"/>
    <property type="match status" value="1"/>
</dbReference>
<dbReference type="PANTHER" id="PTHR23531">
    <property type="entry name" value="QUINOLENE RESISTANCE PROTEIN NORA"/>
    <property type="match status" value="1"/>
</dbReference>
<organism evidence="8 11">
    <name type="scientific">Weissella hellenica</name>
    <dbReference type="NCBI Taxonomy" id="46256"/>
    <lineage>
        <taxon>Bacteria</taxon>
        <taxon>Bacillati</taxon>
        <taxon>Bacillota</taxon>
        <taxon>Bacilli</taxon>
        <taxon>Lactobacillales</taxon>
        <taxon>Lactobacillaceae</taxon>
        <taxon>Weissella</taxon>
    </lineage>
</organism>
<feature type="transmembrane region" description="Helical" evidence="6">
    <location>
        <begin position="12"/>
        <end position="36"/>
    </location>
</feature>
<comment type="caution">
    <text evidence="8">The sequence shown here is derived from an EMBL/GenBank/DDBJ whole genome shotgun (WGS) entry which is preliminary data.</text>
</comment>
<evidence type="ECO:0000313" key="8">
    <source>
        <dbReference type="EMBL" id="NKY66969.1"/>
    </source>
</evidence>
<evidence type="ECO:0000313" key="10">
    <source>
        <dbReference type="Proteomes" id="UP000182448"/>
    </source>
</evidence>
<evidence type="ECO:0000256" key="2">
    <source>
        <dbReference type="ARBA" id="ARBA00022448"/>
    </source>
</evidence>
<accession>A0A4Y4G2G1</accession>
<dbReference type="RefSeq" id="WP_074427278.1">
    <property type="nucleotide sequence ID" value="NZ_BJEG01000004.1"/>
</dbReference>
<evidence type="ECO:0000256" key="4">
    <source>
        <dbReference type="ARBA" id="ARBA00022989"/>
    </source>
</evidence>
<feature type="transmembrane region" description="Helical" evidence="6">
    <location>
        <begin position="333"/>
        <end position="355"/>
    </location>
</feature>
<dbReference type="GO" id="GO:0005886">
    <property type="term" value="C:plasma membrane"/>
    <property type="evidence" value="ECO:0007669"/>
    <property type="project" value="UniProtKB-SubCell"/>
</dbReference>